<dbReference type="GO" id="GO:0005524">
    <property type="term" value="F:ATP binding"/>
    <property type="evidence" value="ECO:0007669"/>
    <property type="project" value="UniProtKB-UniRule"/>
</dbReference>
<dbReference type="NCBIfam" id="NF003828">
    <property type="entry name" value="PRK05416.1"/>
    <property type="match status" value="1"/>
</dbReference>
<dbReference type="Gene3D" id="3.40.50.300">
    <property type="entry name" value="P-loop containing nucleotide triphosphate hydrolases"/>
    <property type="match status" value="1"/>
</dbReference>
<evidence type="ECO:0000256" key="4">
    <source>
        <dbReference type="HAMAP-Rule" id="MF_00636"/>
    </source>
</evidence>
<sequence length="293" mass="32870">MLLPRLVILTGLSGAGKTQALRCLEDIGFFCVDNLPPSLIPKFADLCAQAAVPIQRIALVVDVRGGELFDTVFEVLAELDREAVPYEIVFLEAAEEVLVRRFKESRRPHPVGGDDLLHSIREERARLEELRGRAHKIIDTTALSVQQLKEQLNNLFGTEDALRRFRTTLLSFGYKYGIPLDADLVIDVRFLPNPHYVSRLRPLTGENAAVKEYVFASPVTGEFLAKFSNLIEFLIPLYIKEGKTMLTVAIGCTGGCHRSVVIANRLAEILAAKDYQVVVRHRDVQRDSQMTDR</sequence>
<evidence type="ECO:0000259" key="6">
    <source>
        <dbReference type="Pfam" id="PF22740"/>
    </source>
</evidence>
<organism evidence="7">
    <name type="scientific">Ammonifex degensii</name>
    <dbReference type="NCBI Taxonomy" id="42838"/>
    <lineage>
        <taxon>Bacteria</taxon>
        <taxon>Bacillati</taxon>
        <taxon>Bacillota</taxon>
        <taxon>Clostridia</taxon>
        <taxon>Thermoanaerobacterales</taxon>
        <taxon>Thermoanaerobacteraceae</taxon>
        <taxon>Ammonifex</taxon>
    </lineage>
</organism>
<name>A0A7C2E375_9THEO</name>
<dbReference type="AlphaFoldDB" id="A0A7C2E375"/>
<dbReference type="EMBL" id="DSMU01000117">
    <property type="protein sequence ID" value="HEL65405.1"/>
    <property type="molecule type" value="Genomic_DNA"/>
</dbReference>
<accession>A0A7C2E375</accession>
<keyword evidence="2 4" id="KW-0067">ATP-binding</keyword>
<reference evidence="7" key="1">
    <citation type="journal article" date="2020" name="mSystems">
        <title>Genome- and Community-Level Interaction Insights into Carbon Utilization and Element Cycling Functions of Hydrothermarchaeota in Hydrothermal Sediment.</title>
        <authorList>
            <person name="Zhou Z."/>
            <person name="Liu Y."/>
            <person name="Xu W."/>
            <person name="Pan J."/>
            <person name="Luo Z.H."/>
            <person name="Li M."/>
        </authorList>
    </citation>
    <scope>NUCLEOTIDE SEQUENCE [LARGE SCALE GENOMIC DNA]</scope>
    <source>
        <strain evidence="7">SpSt-300</strain>
    </source>
</reference>
<proteinExistence type="inferred from homology"/>
<protein>
    <submittedName>
        <fullName evidence="7">RNase adapter RapZ</fullName>
    </submittedName>
</protein>
<feature type="binding site" evidence="4">
    <location>
        <begin position="11"/>
        <end position="18"/>
    </location>
    <ligand>
        <name>ATP</name>
        <dbReference type="ChEBI" id="CHEBI:30616"/>
    </ligand>
</feature>
<gene>
    <name evidence="7" type="primary">rapZ</name>
    <name evidence="7" type="ORF">ENQ34_01810</name>
</gene>
<dbReference type="InterPro" id="IPR053930">
    <property type="entry name" value="RapZ-like_N"/>
</dbReference>
<feature type="domain" description="RapZ C-terminal" evidence="6">
    <location>
        <begin position="167"/>
        <end position="284"/>
    </location>
</feature>
<comment type="caution">
    <text evidence="7">The sequence shown here is derived from an EMBL/GenBank/DDBJ whole genome shotgun (WGS) entry which is preliminary data.</text>
</comment>
<dbReference type="GO" id="GO:0005525">
    <property type="term" value="F:GTP binding"/>
    <property type="evidence" value="ECO:0007669"/>
    <property type="project" value="UniProtKB-UniRule"/>
</dbReference>
<dbReference type="PANTHER" id="PTHR30448:SF0">
    <property type="entry name" value="RNASE ADAPTER PROTEIN RAPZ"/>
    <property type="match status" value="1"/>
</dbReference>
<evidence type="ECO:0000259" key="5">
    <source>
        <dbReference type="Pfam" id="PF03668"/>
    </source>
</evidence>
<feature type="binding site" evidence="4">
    <location>
        <begin position="62"/>
        <end position="65"/>
    </location>
    <ligand>
        <name>GTP</name>
        <dbReference type="ChEBI" id="CHEBI:37565"/>
    </ligand>
</feature>
<evidence type="ECO:0000256" key="2">
    <source>
        <dbReference type="ARBA" id="ARBA00022840"/>
    </source>
</evidence>
<dbReference type="SUPFAM" id="SSF52540">
    <property type="entry name" value="P-loop containing nucleoside triphosphate hydrolases"/>
    <property type="match status" value="1"/>
</dbReference>
<evidence type="ECO:0000256" key="1">
    <source>
        <dbReference type="ARBA" id="ARBA00022741"/>
    </source>
</evidence>
<dbReference type="InterPro" id="IPR053931">
    <property type="entry name" value="RapZ_C"/>
</dbReference>
<dbReference type="InterPro" id="IPR027417">
    <property type="entry name" value="P-loop_NTPase"/>
</dbReference>
<dbReference type="PANTHER" id="PTHR30448">
    <property type="entry name" value="RNASE ADAPTER PROTEIN RAPZ"/>
    <property type="match status" value="1"/>
</dbReference>
<evidence type="ECO:0000313" key="7">
    <source>
        <dbReference type="EMBL" id="HEL65405.1"/>
    </source>
</evidence>
<dbReference type="InterPro" id="IPR005337">
    <property type="entry name" value="RapZ-like"/>
</dbReference>
<dbReference type="HAMAP" id="MF_00636">
    <property type="entry name" value="RapZ_like"/>
    <property type="match status" value="1"/>
</dbReference>
<keyword evidence="3 4" id="KW-0342">GTP-binding</keyword>
<dbReference type="PIRSF" id="PIRSF005052">
    <property type="entry name" value="P-loopkin"/>
    <property type="match status" value="1"/>
</dbReference>
<dbReference type="Pfam" id="PF22740">
    <property type="entry name" value="PapZ_C"/>
    <property type="match status" value="1"/>
</dbReference>
<dbReference type="Pfam" id="PF03668">
    <property type="entry name" value="RapZ-like_N"/>
    <property type="match status" value="1"/>
</dbReference>
<keyword evidence="1 4" id="KW-0547">Nucleotide-binding</keyword>
<evidence type="ECO:0000256" key="3">
    <source>
        <dbReference type="ARBA" id="ARBA00023134"/>
    </source>
</evidence>
<feature type="domain" description="RapZ-like N-terminal" evidence="5">
    <location>
        <begin position="6"/>
        <end position="159"/>
    </location>
</feature>